<keyword evidence="4" id="KW-0472">Membrane</keyword>
<dbReference type="GO" id="GO:0009279">
    <property type="term" value="C:cell outer membrane"/>
    <property type="evidence" value="ECO:0007669"/>
    <property type="project" value="UniProtKB-SubCell"/>
</dbReference>
<protein>
    <submittedName>
        <fullName evidence="8">Starch-binding associating with outer membrane</fullName>
    </submittedName>
</protein>
<organism evidence="8 9">
    <name type="scientific">Cellulophaga fucicola</name>
    <dbReference type="NCBI Taxonomy" id="76595"/>
    <lineage>
        <taxon>Bacteria</taxon>
        <taxon>Pseudomonadati</taxon>
        <taxon>Bacteroidota</taxon>
        <taxon>Flavobacteriia</taxon>
        <taxon>Flavobacteriales</taxon>
        <taxon>Flavobacteriaceae</taxon>
        <taxon>Cellulophaga</taxon>
    </lineage>
</organism>
<dbReference type="PROSITE" id="PS51257">
    <property type="entry name" value="PROKAR_LIPOPROTEIN"/>
    <property type="match status" value="1"/>
</dbReference>
<evidence type="ECO:0000256" key="3">
    <source>
        <dbReference type="ARBA" id="ARBA00022729"/>
    </source>
</evidence>
<dbReference type="InterPro" id="IPR012944">
    <property type="entry name" value="SusD_RagB_dom"/>
</dbReference>
<evidence type="ECO:0000259" key="6">
    <source>
        <dbReference type="Pfam" id="PF07980"/>
    </source>
</evidence>
<sequence>MKISKIHLAIATLVSILIFTSCNEDRFFDQENPNAITSETFWNTQQQFNSGLTTAYGALQFQSISGGDLQFEMALGDIAGTESWYRPTTFRNLTYTDATYYVTDKWNELYIGIFRANQIIEFIEQADDANFIGNSKAEIEAQAKFLRAFFYFQVANTYGGAILHTSIPKTDEELNKPMSSISEVNSTVIIPDLLFAQSNLPTSWGPDDTGRVTWGAATSLLGKVYLYAEDWPNAVTQFRNVINSELYQLTPNIMDNYTDENEFNSESIFEVAYSADLSPGVSGGNVDDTPGTTGAEASNMATALGQLSFGAFNTLLPTYYLHELFTNDEVDSTNPINDGNTWSKRMNSSIVPINGEGLYYGLEIGEKGGWAFGQSAYIKKFTNWYSLKAEDSNNRSGINFRHIRLADVYLMYAEAVINNSNDFNTAITYIDLVRSRAGVKTLQQYMDENGGMFPQLHISKQVHGTQPMVTASPNTVMTHIQRVERPLELCYEGHRWKDLVRWGIVKEVFTELRADEVWRTEHLAELEIDNNGIAPLFIKERIRPDFFLSSGNYDSATHDYLPVPAQELQTNDNFND</sequence>
<evidence type="ECO:0000256" key="2">
    <source>
        <dbReference type="ARBA" id="ARBA00006275"/>
    </source>
</evidence>
<dbReference type="InterPro" id="IPR033985">
    <property type="entry name" value="SusD-like_N"/>
</dbReference>
<dbReference type="EMBL" id="FPIY01000001">
    <property type="protein sequence ID" value="SFW24484.1"/>
    <property type="molecule type" value="Genomic_DNA"/>
</dbReference>
<keyword evidence="3" id="KW-0732">Signal</keyword>
<gene>
    <name evidence="8" type="ORF">SAMN05660313_00734</name>
</gene>
<accession>A0A1K1MMT1</accession>
<feature type="domain" description="SusD-like N-terminal" evidence="7">
    <location>
        <begin position="27"/>
        <end position="226"/>
    </location>
</feature>
<dbReference type="Pfam" id="PF14322">
    <property type="entry name" value="SusD-like_3"/>
    <property type="match status" value="1"/>
</dbReference>
<proteinExistence type="inferred from homology"/>
<evidence type="ECO:0000259" key="7">
    <source>
        <dbReference type="Pfam" id="PF14322"/>
    </source>
</evidence>
<keyword evidence="9" id="KW-1185">Reference proteome</keyword>
<feature type="domain" description="RagB/SusD" evidence="6">
    <location>
        <begin position="375"/>
        <end position="573"/>
    </location>
</feature>
<reference evidence="9" key="1">
    <citation type="submission" date="2016-11" db="EMBL/GenBank/DDBJ databases">
        <authorList>
            <person name="Varghese N."/>
            <person name="Submissions S."/>
        </authorList>
    </citation>
    <scope>NUCLEOTIDE SEQUENCE [LARGE SCALE GENOMIC DNA]</scope>
    <source>
        <strain evidence="9">DSM 24786</strain>
    </source>
</reference>
<dbReference type="AlphaFoldDB" id="A0A1K1MMT1"/>
<evidence type="ECO:0000313" key="9">
    <source>
        <dbReference type="Proteomes" id="UP000183257"/>
    </source>
</evidence>
<dbReference type="InterPro" id="IPR011990">
    <property type="entry name" value="TPR-like_helical_dom_sf"/>
</dbReference>
<keyword evidence="5" id="KW-0998">Cell outer membrane</keyword>
<dbReference type="OrthoDB" id="5694214at2"/>
<dbReference type="STRING" id="76595.SAMN05660313_00734"/>
<evidence type="ECO:0000313" key="8">
    <source>
        <dbReference type="EMBL" id="SFW24484.1"/>
    </source>
</evidence>
<comment type="similarity">
    <text evidence="2">Belongs to the SusD family.</text>
</comment>
<dbReference type="Pfam" id="PF07980">
    <property type="entry name" value="SusD_RagB"/>
    <property type="match status" value="1"/>
</dbReference>
<dbReference type="Proteomes" id="UP000183257">
    <property type="component" value="Unassembled WGS sequence"/>
</dbReference>
<name>A0A1K1MMT1_9FLAO</name>
<dbReference type="RefSeq" id="WP_072302393.1">
    <property type="nucleotide sequence ID" value="NZ_FPIY01000001.1"/>
</dbReference>
<evidence type="ECO:0000256" key="1">
    <source>
        <dbReference type="ARBA" id="ARBA00004442"/>
    </source>
</evidence>
<comment type="subcellular location">
    <subcellularLocation>
        <location evidence="1">Cell outer membrane</location>
    </subcellularLocation>
</comment>
<dbReference type="Gene3D" id="1.25.40.390">
    <property type="match status" value="1"/>
</dbReference>
<evidence type="ECO:0000256" key="5">
    <source>
        <dbReference type="ARBA" id="ARBA00023237"/>
    </source>
</evidence>
<dbReference type="SUPFAM" id="SSF48452">
    <property type="entry name" value="TPR-like"/>
    <property type="match status" value="1"/>
</dbReference>
<evidence type="ECO:0000256" key="4">
    <source>
        <dbReference type="ARBA" id="ARBA00023136"/>
    </source>
</evidence>